<keyword evidence="1" id="KW-0812">Transmembrane</keyword>
<organism evidence="2 3">
    <name type="scientific">Brachionus plicatilis</name>
    <name type="common">Marine rotifer</name>
    <name type="synonym">Brachionus muelleri</name>
    <dbReference type="NCBI Taxonomy" id="10195"/>
    <lineage>
        <taxon>Eukaryota</taxon>
        <taxon>Metazoa</taxon>
        <taxon>Spiralia</taxon>
        <taxon>Gnathifera</taxon>
        <taxon>Rotifera</taxon>
        <taxon>Eurotatoria</taxon>
        <taxon>Monogononta</taxon>
        <taxon>Pseudotrocha</taxon>
        <taxon>Ploima</taxon>
        <taxon>Brachionidae</taxon>
        <taxon>Brachionus</taxon>
    </lineage>
</organism>
<proteinExistence type="predicted"/>
<keyword evidence="1" id="KW-0472">Membrane</keyword>
<keyword evidence="1" id="KW-1133">Transmembrane helix</keyword>
<dbReference type="AlphaFoldDB" id="A0A3M7QFJ9"/>
<evidence type="ECO:0000313" key="2">
    <source>
        <dbReference type="EMBL" id="RNA10059.1"/>
    </source>
</evidence>
<dbReference type="EMBL" id="REGN01006309">
    <property type="protein sequence ID" value="RNA10059.1"/>
    <property type="molecule type" value="Genomic_DNA"/>
</dbReference>
<accession>A0A3M7QFJ9</accession>
<sequence>MYLVASRNVSILVNFSSPDFFFCLLESLETELSRSELNSDIKNSNGKCSLSTFNASFRFCMRFLSRLLARTRRCLFTINGIMLLLVNSSSEFIMLVNLFSNNSLLYLSEAHGLPRHN</sequence>
<feature type="transmembrane region" description="Helical" evidence="1">
    <location>
        <begin position="74"/>
        <end position="99"/>
    </location>
</feature>
<reference evidence="2 3" key="1">
    <citation type="journal article" date="2018" name="Sci. Rep.">
        <title>Genomic signatures of local adaptation to the degree of environmental predictability in rotifers.</title>
        <authorList>
            <person name="Franch-Gras L."/>
            <person name="Hahn C."/>
            <person name="Garcia-Roger E.M."/>
            <person name="Carmona M.J."/>
            <person name="Serra M."/>
            <person name="Gomez A."/>
        </authorList>
    </citation>
    <scope>NUCLEOTIDE SEQUENCE [LARGE SCALE GENOMIC DNA]</scope>
    <source>
        <strain evidence="2">HYR1</strain>
    </source>
</reference>
<gene>
    <name evidence="2" type="ORF">BpHYR1_027151</name>
</gene>
<evidence type="ECO:0000256" key="1">
    <source>
        <dbReference type="SAM" id="Phobius"/>
    </source>
</evidence>
<keyword evidence="3" id="KW-1185">Reference proteome</keyword>
<evidence type="ECO:0000313" key="3">
    <source>
        <dbReference type="Proteomes" id="UP000276133"/>
    </source>
</evidence>
<comment type="caution">
    <text evidence="2">The sequence shown here is derived from an EMBL/GenBank/DDBJ whole genome shotgun (WGS) entry which is preliminary data.</text>
</comment>
<protein>
    <submittedName>
        <fullName evidence="2">Uncharacterized protein</fullName>
    </submittedName>
</protein>
<dbReference type="Proteomes" id="UP000276133">
    <property type="component" value="Unassembled WGS sequence"/>
</dbReference>
<name>A0A3M7QFJ9_BRAPC</name>